<dbReference type="RefSeq" id="WP_339404818.1">
    <property type="nucleotide sequence ID" value="NZ_JBBGAZ010000021.1"/>
</dbReference>
<protein>
    <submittedName>
        <fullName evidence="5">Pirin family protein</fullName>
    </submittedName>
</protein>
<dbReference type="Proteomes" id="UP001368270">
    <property type="component" value="Unassembled WGS sequence"/>
</dbReference>
<dbReference type="InterPro" id="IPR011051">
    <property type="entry name" value="RmlC_Cupin_sf"/>
</dbReference>
<evidence type="ECO:0000256" key="1">
    <source>
        <dbReference type="ARBA" id="ARBA00008416"/>
    </source>
</evidence>
<evidence type="ECO:0000259" key="3">
    <source>
        <dbReference type="Pfam" id="PF02678"/>
    </source>
</evidence>
<dbReference type="Pfam" id="PF17954">
    <property type="entry name" value="Pirin_C_2"/>
    <property type="match status" value="1"/>
</dbReference>
<proteinExistence type="inferred from homology"/>
<evidence type="ECO:0000256" key="2">
    <source>
        <dbReference type="RuleBase" id="RU003457"/>
    </source>
</evidence>
<organism evidence="5 6">
    <name type="scientific">Cognatishimia coralii</name>
    <dbReference type="NCBI Taxonomy" id="3083254"/>
    <lineage>
        <taxon>Bacteria</taxon>
        <taxon>Pseudomonadati</taxon>
        <taxon>Pseudomonadota</taxon>
        <taxon>Alphaproteobacteria</taxon>
        <taxon>Rhodobacterales</taxon>
        <taxon>Paracoccaceae</taxon>
        <taxon>Cognatishimia</taxon>
    </lineage>
</organism>
<sequence length="243" mass="26372">MKDAMTKSDLQLTLRPAADRGMANFGWLQSAHSFSFGNYYDPDFMGFGNLRVINDDKVAGGRGFPNHPHKNAEIFSYVTKGALEHRDSMGNGSVVGEGGIQYMSAGRGVTHSEFNPSDTEDMQFHQIWLMPSVANTEPAYDTRDLTTEDKDGKLKLFLSADGRDGSMVTQADASVYAATLSGEQRIDYDQNPIRKGWVQVIKGSLTVNGIQLTKGDGLAIEGGGALTFAQGDDAEFLLFDLAA</sequence>
<dbReference type="InterPro" id="IPR012093">
    <property type="entry name" value="Pirin"/>
</dbReference>
<reference evidence="5 6" key="1">
    <citation type="submission" date="2024-03" db="EMBL/GenBank/DDBJ databases">
        <title>Cognatishimia coralii sp. nov., a marine bacterium isolated from coral surrounding seawater.</title>
        <authorList>
            <person name="Liu X."/>
            <person name="Liu S."/>
            <person name="Sun H."/>
            <person name="Zhang Y."/>
        </authorList>
    </citation>
    <scope>NUCLEOTIDE SEQUENCE [LARGE SCALE GENOMIC DNA]</scope>
    <source>
        <strain evidence="5 6">D5M38</strain>
    </source>
</reference>
<dbReference type="PANTHER" id="PTHR43212">
    <property type="entry name" value="QUERCETIN 2,3-DIOXYGENASE"/>
    <property type="match status" value="1"/>
</dbReference>
<name>A0ABU8QLE9_9RHOB</name>
<gene>
    <name evidence="5" type="ORF">WG622_18510</name>
</gene>
<dbReference type="Pfam" id="PF02678">
    <property type="entry name" value="Pirin"/>
    <property type="match status" value="1"/>
</dbReference>
<dbReference type="CDD" id="cd20311">
    <property type="entry name" value="cupin_Yhhw_C"/>
    <property type="match status" value="1"/>
</dbReference>
<dbReference type="EMBL" id="JBBGAZ010000021">
    <property type="protein sequence ID" value="MEJ5220253.1"/>
    <property type="molecule type" value="Genomic_DNA"/>
</dbReference>
<comment type="caution">
    <text evidence="5">The sequence shown here is derived from an EMBL/GenBank/DDBJ whole genome shotgun (WGS) entry which is preliminary data.</text>
</comment>
<evidence type="ECO:0000313" key="6">
    <source>
        <dbReference type="Proteomes" id="UP001368270"/>
    </source>
</evidence>
<comment type="similarity">
    <text evidence="1 2">Belongs to the pirin family.</text>
</comment>
<dbReference type="InterPro" id="IPR003829">
    <property type="entry name" value="Pirin_N_dom"/>
</dbReference>
<dbReference type="PANTHER" id="PTHR43212:SF3">
    <property type="entry name" value="QUERCETIN 2,3-DIOXYGENASE"/>
    <property type="match status" value="1"/>
</dbReference>
<dbReference type="SUPFAM" id="SSF51182">
    <property type="entry name" value="RmlC-like cupins"/>
    <property type="match status" value="1"/>
</dbReference>
<dbReference type="CDD" id="cd02910">
    <property type="entry name" value="cupin_Yhhw_N"/>
    <property type="match status" value="1"/>
</dbReference>
<evidence type="ECO:0000259" key="4">
    <source>
        <dbReference type="Pfam" id="PF17954"/>
    </source>
</evidence>
<feature type="domain" description="Quercetin 2,3-dioxygenase C-terminal cupin" evidence="4">
    <location>
        <begin position="156"/>
        <end position="241"/>
    </location>
</feature>
<dbReference type="PIRSF" id="PIRSF006232">
    <property type="entry name" value="Pirin"/>
    <property type="match status" value="1"/>
</dbReference>
<feature type="domain" description="Pirin N-terminal" evidence="3">
    <location>
        <begin position="22"/>
        <end position="129"/>
    </location>
</feature>
<accession>A0ABU8QLE9</accession>
<dbReference type="InterPro" id="IPR041602">
    <property type="entry name" value="Quercetinase_C"/>
</dbReference>
<evidence type="ECO:0000313" key="5">
    <source>
        <dbReference type="EMBL" id="MEJ5220253.1"/>
    </source>
</evidence>
<keyword evidence="6" id="KW-1185">Reference proteome</keyword>
<dbReference type="InterPro" id="IPR014710">
    <property type="entry name" value="RmlC-like_jellyroll"/>
</dbReference>
<dbReference type="Gene3D" id="2.60.120.10">
    <property type="entry name" value="Jelly Rolls"/>
    <property type="match status" value="2"/>
</dbReference>